<dbReference type="GO" id="GO:0030234">
    <property type="term" value="F:enzyme regulator activity"/>
    <property type="evidence" value="ECO:0007669"/>
    <property type="project" value="InterPro"/>
</dbReference>
<accession>A0A0L8VCE7</accession>
<dbReference type="GO" id="GO:0005524">
    <property type="term" value="F:ATP binding"/>
    <property type="evidence" value="ECO:0007669"/>
    <property type="project" value="TreeGrafter"/>
</dbReference>
<comment type="caution">
    <text evidence="1">The sequence shown here is derived from an EMBL/GenBank/DDBJ whole genome shotgun (WGS) entry which is preliminary data.</text>
</comment>
<dbReference type="InterPro" id="IPR002187">
    <property type="entry name" value="N-reg_PII"/>
</dbReference>
<dbReference type="Pfam" id="PF00543">
    <property type="entry name" value="P-II"/>
    <property type="match status" value="1"/>
</dbReference>
<proteinExistence type="predicted"/>
<dbReference type="InterPro" id="IPR011322">
    <property type="entry name" value="N-reg_PII-like_a/b"/>
</dbReference>
<reference evidence="2" key="1">
    <citation type="submission" date="2015-07" db="EMBL/GenBank/DDBJ databases">
        <title>Genome sequencing of Sunxiuqinia dokdonensis strain SK.</title>
        <authorList>
            <person name="Ahn S."/>
            <person name="Kim B.-C."/>
        </authorList>
    </citation>
    <scope>NUCLEOTIDE SEQUENCE [LARGE SCALE GENOMIC DNA]</scope>
    <source>
        <strain evidence="2">SK</strain>
    </source>
</reference>
<dbReference type="InterPro" id="IPR015867">
    <property type="entry name" value="N-reg_PII/ATP_PRibTrfase_C"/>
</dbReference>
<protein>
    <submittedName>
        <fullName evidence="1">Nitrogen regulatory protein P-II</fullName>
    </submittedName>
</protein>
<name>A0A0L8VCE7_9BACT</name>
<dbReference type="PRINTS" id="PR00340">
    <property type="entry name" value="PIIGLNB"/>
</dbReference>
<dbReference type="OrthoDB" id="9802729at2"/>
<dbReference type="GO" id="GO:0006808">
    <property type="term" value="P:regulation of nitrogen utilization"/>
    <property type="evidence" value="ECO:0007669"/>
    <property type="project" value="InterPro"/>
</dbReference>
<dbReference type="PANTHER" id="PTHR30115:SF11">
    <property type="entry name" value="NITROGEN REGULATORY PROTEIN P-II HOMOLOG"/>
    <property type="match status" value="1"/>
</dbReference>
<dbReference type="AlphaFoldDB" id="A0A0L8VCE7"/>
<dbReference type="Proteomes" id="UP000036958">
    <property type="component" value="Unassembled WGS sequence"/>
</dbReference>
<sequence length="110" mass="11993">MKEIKAFVKPFKVNDICHHLIEAGFPNLTVSSAEGTGNLENSDPSVSTQFSITDSQVAKIEIVCNKENVDKIVAIISEQGRTGNPGDGLIYISDVEKAFRVKTGKDIRLD</sequence>
<dbReference type="RefSeq" id="WP_053180885.1">
    <property type="nucleotide sequence ID" value="NZ_LGIA01000063.1"/>
</dbReference>
<gene>
    <name evidence="1" type="ORF">NC99_13340</name>
</gene>
<dbReference type="Gene3D" id="3.30.70.120">
    <property type="match status" value="1"/>
</dbReference>
<dbReference type="SUPFAM" id="SSF54913">
    <property type="entry name" value="GlnB-like"/>
    <property type="match status" value="1"/>
</dbReference>
<dbReference type="PANTHER" id="PTHR30115">
    <property type="entry name" value="NITROGEN REGULATORY PROTEIN P-II"/>
    <property type="match status" value="1"/>
</dbReference>
<evidence type="ECO:0000313" key="1">
    <source>
        <dbReference type="EMBL" id="KOH45857.1"/>
    </source>
</evidence>
<dbReference type="PROSITE" id="PS51343">
    <property type="entry name" value="PII_GLNB_DOM"/>
    <property type="match status" value="1"/>
</dbReference>
<dbReference type="SMART" id="SM00938">
    <property type="entry name" value="P-II"/>
    <property type="match status" value="1"/>
</dbReference>
<dbReference type="EMBL" id="LGIA01000063">
    <property type="protein sequence ID" value="KOH45857.1"/>
    <property type="molecule type" value="Genomic_DNA"/>
</dbReference>
<keyword evidence="2" id="KW-1185">Reference proteome</keyword>
<dbReference type="GO" id="GO:0005829">
    <property type="term" value="C:cytosol"/>
    <property type="evidence" value="ECO:0007669"/>
    <property type="project" value="TreeGrafter"/>
</dbReference>
<evidence type="ECO:0000313" key="2">
    <source>
        <dbReference type="Proteomes" id="UP000036958"/>
    </source>
</evidence>
<organism evidence="1 2">
    <name type="scientific">Sunxiuqinia dokdonensis</name>
    <dbReference type="NCBI Taxonomy" id="1409788"/>
    <lineage>
        <taxon>Bacteria</taxon>
        <taxon>Pseudomonadati</taxon>
        <taxon>Bacteroidota</taxon>
        <taxon>Bacteroidia</taxon>
        <taxon>Marinilabiliales</taxon>
        <taxon>Prolixibacteraceae</taxon>
        <taxon>Sunxiuqinia</taxon>
    </lineage>
</organism>
<dbReference type="STRING" id="1409788.NC99_13340"/>